<comment type="subcellular location">
    <subcellularLocation>
        <location evidence="1">Cell membrane</location>
        <topology evidence="1">Multi-pass membrane protein</topology>
    </subcellularLocation>
</comment>
<feature type="domain" description="Major facilitator superfamily (MFS) profile" evidence="6">
    <location>
        <begin position="9"/>
        <end position="492"/>
    </location>
</feature>
<dbReference type="Gene3D" id="1.20.1720.10">
    <property type="entry name" value="Multidrug resistance protein D"/>
    <property type="match status" value="1"/>
</dbReference>
<feature type="transmembrane region" description="Helical" evidence="5">
    <location>
        <begin position="263"/>
        <end position="284"/>
    </location>
</feature>
<gene>
    <name evidence="7" type="ORF">RM780_02550</name>
</gene>
<organism evidence="7 8">
    <name type="scientific">Streptomyces boetiae</name>
    <dbReference type="NCBI Taxonomy" id="3075541"/>
    <lineage>
        <taxon>Bacteria</taxon>
        <taxon>Bacillati</taxon>
        <taxon>Actinomycetota</taxon>
        <taxon>Actinomycetes</taxon>
        <taxon>Kitasatosporales</taxon>
        <taxon>Streptomycetaceae</taxon>
        <taxon>Streptomyces</taxon>
    </lineage>
</organism>
<dbReference type="PANTHER" id="PTHR23501">
    <property type="entry name" value="MAJOR FACILITATOR SUPERFAMILY"/>
    <property type="match status" value="1"/>
</dbReference>
<evidence type="ECO:0000313" key="8">
    <source>
        <dbReference type="Proteomes" id="UP001183388"/>
    </source>
</evidence>
<dbReference type="InterPro" id="IPR020846">
    <property type="entry name" value="MFS_dom"/>
</dbReference>
<protein>
    <submittedName>
        <fullName evidence="7">MDR family MFS transporter</fullName>
    </submittedName>
</protein>
<dbReference type="SUPFAM" id="SSF103473">
    <property type="entry name" value="MFS general substrate transporter"/>
    <property type="match status" value="1"/>
</dbReference>
<proteinExistence type="predicted"/>
<dbReference type="CDD" id="cd17502">
    <property type="entry name" value="MFS_Azr1_MDR_like"/>
    <property type="match status" value="1"/>
</dbReference>
<feature type="transmembrane region" description="Helical" evidence="5">
    <location>
        <begin position="44"/>
        <end position="62"/>
    </location>
</feature>
<dbReference type="InterPro" id="IPR036259">
    <property type="entry name" value="MFS_trans_sf"/>
</dbReference>
<evidence type="ECO:0000256" key="4">
    <source>
        <dbReference type="ARBA" id="ARBA00023136"/>
    </source>
</evidence>
<feature type="transmembrane region" description="Helical" evidence="5">
    <location>
        <begin position="12"/>
        <end position="32"/>
    </location>
</feature>
<dbReference type="PROSITE" id="PS50850">
    <property type="entry name" value="MFS"/>
    <property type="match status" value="1"/>
</dbReference>
<dbReference type="InterPro" id="IPR011701">
    <property type="entry name" value="MFS"/>
</dbReference>
<evidence type="ECO:0000256" key="2">
    <source>
        <dbReference type="ARBA" id="ARBA00022692"/>
    </source>
</evidence>
<dbReference type="PANTHER" id="PTHR23501:SF197">
    <property type="entry name" value="COMD"/>
    <property type="match status" value="1"/>
</dbReference>
<keyword evidence="8" id="KW-1185">Reference proteome</keyword>
<dbReference type="Pfam" id="PF07690">
    <property type="entry name" value="MFS_1"/>
    <property type="match status" value="1"/>
</dbReference>
<name>A0ABU2L3M2_9ACTN</name>
<feature type="transmembrane region" description="Helical" evidence="5">
    <location>
        <begin position="100"/>
        <end position="123"/>
    </location>
</feature>
<feature type="transmembrane region" description="Helical" evidence="5">
    <location>
        <begin position="296"/>
        <end position="318"/>
    </location>
</feature>
<feature type="transmembrane region" description="Helical" evidence="5">
    <location>
        <begin position="74"/>
        <end position="94"/>
    </location>
</feature>
<reference evidence="8" key="1">
    <citation type="submission" date="2023-07" db="EMBL/GenBank/DDBJ databases">
        <title>30 novel species of actinomycetes from the DSMZ collection.</title>
        <authorList>
            <person name="Nouioui I."/>
        </authorList>
    </citation>
    <scope>NUCLEOTIDE SEQUENCE [LARGE SCALE GENOMIC DNA]</scope>
    <source>
        <strain evidence="8">DSM 44917</strain>
    </source>
</reference>
<feature type="transmembrane region" description="Helical" evidence="5">
    <location>
        <begin position="330"/>
        <end position="348"/>
    </location>
</feature>
<evidence type="ECO:0000256" key="1">
    <source>
        <dbReference type="ARBA" id="ARBA00004651"/>
    </source>
</evidence>
<sequence>MSHPEIMRALSGLLLGMFTAILSSTIVTNALPRIIADLGGGQSAYTWVVTATLLAMTASMPLWGKLADLYSKKLLIQTSLVIYIAGSLVAGLAQSPAMLIAVRVVQGLGVGGLVGLSQIVLAAMIPPRERGRYSGYLGATFAAATVSGPLIGGLLTDGLGWRWCFYIGVPVALAALVVLQRTLRLPVTRREVRIDWPGALLVSAAVSLLLVWVTLAGDRYAWASWQTAAMVGGSLALAALFLAVEARASDPIIPLRLFRDPTIALASGASLLVGVAMFSGTVFFSQYFQLARGDSATMSGVLTIPLIAGLVLSSTVSGQFITRTGRWKNWLVAGGVLVTAGMGLLGTTRHDTPYVRLALFMALMGLGLGALLQNLVLATQNRVGPRDLGAASSVVAFFRSFGGALGVSALGALLAARVADYTREGVAGLGAGAGGAAQAPEGSIPDPERLPAPLRAVIENAYGHGIGDIFLYAAPTALLALLIILGIKETALRTRL</sequence>
<dbReference type="EMBL" id="JAVREN010000003">
    <property type="protein sequence ID" value="MDT0305843.1"/>
    <property type="molecule type" value="Genomic_DNA"/>
</dbReference>
<dbReference type="Proteomes" id="UP001183388">
    <property type="component" value="Unassembled WGS sequence"/>
</dbReference>
<dbReference type="RefSeq" id="WP_311628938.1">
    <property type="nucleotide sequence ID" value="NZ_JAVREN010000003.1"/>
</dbReference>
<keyword evidence="4 5" id="KW-0472">Membrane</keyword>
<feature type="transmembrane region" description="Helical" evidence="5">
    <location>
        <begin position="160"/>
        <end position="179"/>
    </location>
</feature>
<keyword evidence="2 5" id="KW-0812">Transmembrane</keyword>
<accession>A0ABU2L3M2</accession>
<comment type="caution">
    <text evidence="7">The sequence shown here is derived from an EMBL/GenBank/DDBJ whole genome shotgun (WGS) entry which is preliminary data.</text>
</comment>
<dbReference type="PRINTS" id="PR01036">
    <property type="entry name" value="TCRTETB"/>
</dbReference>
<evidence type="ECO:0000256" key="5">
    <source>
        <dbReference type="SAM" id="Phobius"/>
    </source>
</evidence>
<feature type="transmembrane region" description="Helical" evidence="5">
    <location>
        <begin position="388"/>
        <end position="416"/>
    </location>
</feature>
<evidence type="ECO:0000313" key="7">
    <source>
        <dbReference type="EMBL" id="MDT0305843.1"/>
    </source>
</evidence>
<feature type="transmembrane region" description="Helical" evidence="5">
    <location>
        <begin position="199"/>
        <end position="217"/>
    </location>
</feature>
<evidence type="ECO:0000259" key="6">
    <source>
        <dbReference type="PROSITE" id="PS50850"/>
    </source>
</evidence>
<feature type="transmembrane region" description="Helical" evidence="5">
    <location>
        <begin position="469"/>
        <end position="487"/>
    </location>
</feature>
<evidence type="ECO:0000256" key="3">
    <source>
        <dbReference type="ARBA" id="ARBA00022989"/>
    </source>
</evidence>
<dbReference type="Gene3D" id="1.20.1250.20">
    <property type="entry name" value="MFS general substrate transporter like domains"/>
    <property type="match status" value="1"/>
</dbReference>
<keyword evidence="3 5" id="KW-1133">Transmembrane helix</keyword>
<feature type="transmembrane region" description="Helical" evidence="5">
    <location>
        <begin position="223"/>
        <end position="243"/>
    </location>
</feature>
<feature type="transmembrane region" description="Helical" evidence="5">
    <location>
        <begin position="354"/>
        <end position="376"/>
    </location>
</feature>
<feature type="transmembrane region" description="Helical" evidence="5">
    <location>
        <begin position="135"/>
        <end position="154"/>
    </location>
</feature>